<feature type="transmembrane region" description="Helical" evidence="1">
    <location>
        <begin position="166"/>
        <end position="182"/>
    </location>
</feature>
<dbReference type="Proteomes" id="UP001214441">
    <property type="component" value="Unassembled WGS sequence"/>
</dbReference>
<feature type="transmembrane region" description="Helical" evidence="1">
    <location>
        <begin position="130"/>
        <end position="154"/>
    </location>
</feature>
<keyword evidence="1" id="KW-1133">Transmembrane helix</keyword>
<feature type="transmembrane region" description="Helical" evidence="1">
    <location>
        <begin position="100"/>
        <end position="124"/>
    </location>
</feature>
<feature type="transmembrane region" description="Helical" evidence="1">
    <location>
        <begin position="59"/>
        <end position="79"/>
    </location>
</feature>
<evidence type="ECO:0000256" key="1">
    <source>
        <dbReference type="SAM" id="Phobius"/>
    </source>
</evidence>
<accession>A0ABT7A0I7</accession>
<comment type="caution">
    <text evidence="2">The sequence shown here is derived from an EMBL/GenBank/DDBJ whole genome shotgun (WGS) entry which is preliminary data.</text>
</comment>
<dbReference type="RefSeq" id="WP_274045783.1">
    <property type="nucleotide sequence ID" value="NZ_JANCPR020000024.1"/>
</dbReference>
<dbReference type="EMBL" id="JANCPR020000024">
    <property type="protein sequence ID" value="MDJ1134840.1"/>
    <property type="molecule type" value="Genomic_DNA"/>
</dbReference>
<feature type="transmembrane region" description="Helical" evidence="1">
    <location>
        <begin position="31"/>
        <end position="53"/>
    </location>
</feature>
<name>A0ABT7A0I7_9ACTN</name>
<proteinExistence type="predicted"/>
<reference evidence="2 3" key="1">
    <citation type="submission" date="2023-05" db="EMBL/GenBank/DDBJ databases">
        <title>Streptantibioticus silvisoli sp. nov., acidotolerant actinomycetes 1 from pine litter.</title>
        <authorList>
            <person name="Swiecimska M."/>
            <person name="Golinska P."/>
            <person name="Sangal V."/>
            <person name="Wachnowicz B."/>
            <person name="Goodfellow M."/>
        </authorList>
    </citation>
    <scope>NUCLEOTIDE SEQUENCE [LARGE SCALE GENOMIC DNA]</scope>
    <source>
        <strain evidence="2 3">DSM 42109</strain>
    </source>
</reference>
<keyword evidence="1" id="KW-0472">Membrane</keyword>
<keyword evidence="3" id="KW-1185">Reference proteome</keyword>
<protein>
    <submittedName>
        <fullName evidence="2">ABC transporter</fullName>
    </submittedName>
</protein>
<evidence type="ECO:0000313" key="2">
    <source>
        <dbReference type="EMBL" id="MDJ1134840.1"/>
    </source>
</evidence>
<organism evidence="2 3">
    <name type="scientific">Streptomyces iconiensis</name>
    <dbReference type="NCBI Taxonomy" id="1384038"/>
    <lineage>
        <taxon>Bacteria</taxon>
        <taxon>Bacillati</taxon>
        <taxon>Actinomycetota</taxon>
        <taxon>Actinomycetes</taxon>
        <taxon>Kitasatosporales</taxon>
        <taxon>Streptomycetaceae</taxon>
        <taxon>Streptomyces</taxon>
    </lineage>
</organism>
<evidence type="ECO:0000313" key="3">
    <source>
        <dbReference type="Proteomes" id="UP001214441"/>
    </source>
</evidence>
<sequence>MLSRTVAPGAPPSRWLLATALLRPELRAARLWPLLYAGTAGLLLCAGPAVSGAEVRPPAAVLLARLASVLCAVGLAMATDDPAARSTRAVPVPRWLPRGVRVLGVGAIAAAFWGVSLACLVQGVEGAARAAVPVGGLAVEAAALACLALTLGLLGMRVTQDATGSLVAAPGVVLLTLTLVFLPPDVGLFLDPGSPDWAASRWRWATLLSLTCACAPALLRDQYRSRH</sequence>
<keyword evidence="1" id="KW-0812">Transmembrane</keyword>
<gene>
    <name evidence="2" type="ORF">NMN56_023360</name>
</gene>
<feature type="transmembrane region" description="Helical" evidence="1">
    <location>
        <begin position="202"/>
        <end position="219"/>
    </location>
</feature>